<proteinExistence type="predicted"/>
<dbReference type="Gene3D" id="2.60.120.260">
    <property type="entry name" value="Galactose-binding domain-like"/>
    <property type="match status" value="1"/>
</dbReference>
<dbReference type="Proteomes" id="UP000248544">
    <property type="component" value="Unassembled WGS sequence"/>
</dbReference>
<keyword evidence="2" id="KW-0812">Transmembrane</keyword>
<evidence type="ECO:0000256" key="2">
    <source>
        <dbReference type="SAM" id="Phobius"/>
    </source>
</evidence>
<feature type="compositionally biased region" description="Low complexity" evidence="1">
    <location>
        <begin position="338"/>
        <end position="371"/>
    </location>
</feature>
<gene>
    <name evidence="3" type="ORF">C1I98_20070</name>
</gene>
<feature type="transmembrane region" description="Helical" evidence="2">
    <location>
        <begin position="392"/>
        <end position="413"/>
    </location>
</feature>
<reference evidence="3 4" key="1">
    <citation type="submission" date="2018-01" db="EMBL/GenBank/DDBJ databases">
        <title>Draft genome sequence of Sphaerisporangium sp. 7K107.</title>
        <authorList>
            <person name="Sahin N."/>
            <person name="Saygin H."/>
            <person name="Ay H."/>
        </authorList>
    </citation>
    <scope>NUCLEOTIDE SEQUENCE [LARGE SCALE GENOMIC DNA]</scope>
    <source>
        <strain evidence="3 4">7K107</strain>
    </source>
</reference>
<accession>A0A2W2G2K8</accession>
<feature type="region of interest" description="Disordered" evidence="1">
    <location>
        <begin position="104"/>
        <end position="126"/>
    </location>
</feature>
<keyword evidence="4" id="KW-1185">Reference proteome</keyword>
<feature type="compositionally biased region" description="Low complexity" evidence="1">
    <location>
        <begin position="321"/>
        <end position="330"/>
    </location>
</feature>
<comment type="caution">
    <text evidence="3">The sequence shown here is derived from an EMBL/GenBank/DDBJ whole genome shotgun (WGS) entry which is preliminary data.</text>
</comment>
<evidence type="ECO:0000313" key="3">
    <source>
        <dbReference type="EMBL" id="PZG42172.1"/>
    </source>
</evidence>
<sequence>MGGGLFAISSTPAEANTVGVDLDYNCTGIGGPDSVGNGTKLRVTVTAPTTMTVGRPIDVKWAIAYRGQTAFTAPVDQIPGAVLSARGTLRIEGPWRGRDVAEGSLKQQEVKKGDPLAPPSLVTGEVGATKPGEIRITPQRLVVNFTPAVGEKTINDDDPSLQYLPVWQDFNDRKPPLNNIGQDVHGTEQQDASVALTFAGTGVDFITERDHRAGPLEFKIDDRPIEEADPSKNEDDSPVTGENIGGYTLWKVRDLPYKLDHKLTIKNVAAKWAIVDAFKVVTQEFKAPPSMFRAVCTPVQKNVTFRITVGDQPSPTPHTPTPSSTNTNNGGQNGNGGQSTPTATATATATVTASPSSAPTTTRTVTATATPQVEITPVGAPQTGESPAPPSGAALIGAGSAMLVGAIMGGVALRRRRAAHAGAGQ</sequence>
<keyword evidence="2" id="KW-1133">Transmembrane helix</keyword>
<dbReference type="EMBL" id="POUA01000158">
    <property type="protein sequence ID" value="PZG42172.1"/>
    <property type="molecule type" value="Genomic_DNA"/>
</dbReference>
<organism evidence="3 4">
    <name type="scientific">Spongiactinospora gelatinilytica</name>
    <dbReference type="NCBI Taxonomy" id="2666298"/>
    <lineage>
        <taxon>Bacteria</taxon>
        <taxon>Bacillati</taxon>
        <taxon>Actinomycetota</taxon>
        <taxon>Actinomycetes</taxon>
        <taxon>Streptosporangiales</taxon>
        <taxon>Streptosporangiaceae</taxon>
        <taxon>Spongiactinospora</taxon>
    </lineage>
</organism>
<name>A0A2W2G2K8_9ACTN</name>
<dbReference type="AlphaFoldDB" id="A0A2W2G2K8"/>
<protein>
    <submittedName>
        <fullName evidence="3">Uncharacterized protein</fullName>
    </submittedName>
</protein>
<evidence type="ECO:0000256" key="1">
    <source>
        <dbReference type="SAM" id="MobiDB-lite"/>
    </source>
</evidence>
<keyword evidence="2" id="KW-0472">Membrane</keyword>
<evidence type="ECO:0000313" key="4">
    <source>
        <dbReference type="Proteomes" id="UP000248544"/>
    </source>
</evidence>
<feature type="region of interest" description="Disordered" evidence="1">
    <location>
        <begin position="308"/>
        <end position="390"/>
    </location>
</feature>